<dbReference type="Proteomes" id="UP000076021">
    <property type="component" value="Chromosome"/>
</dbReference>
<proteinExistence type="predicted"/>
<dbReference type="SUPFAM" id="SSF55174">
    <property type="entry name" value="Alpha-L RNA-binding motif"/>
    <property type="match status" value="1"/>
</dbReference>
<dbReference type="AlphaFoldDB" id="A0A143HFY5"/>
<dbReference type="PROSITE" id="PS50889">
    <property type="entry name" value="S4"/>
    <property type="match status" value="1"/>
</dbReference>
<protein>
    <submittedName>
        <fullName evidence="1">RNA-binding protein</fullName>
    </submittedName>
</protein>
<dbReference type="InterPro" id="IPR014330">
    <property type="entry name" value="RNA-bd_S4-rel_YaaA"/>
</dbReference>
<dbReference type="KEGG" id="rst:ATY39_15135"/>
<dbReference type="Gene3D" id="3.10.290.10">
    <property type="entry name" value="RNA-binding S4 domain"/>
    <property type="match status" value="1"/>
</dbReference>
<dbReference type="STRING" id="241244.ATY39_15135"/>
<sequence length="75" mass="8449">MKNIILESEFVTLGQFLKIADAISSGGMAKWFLQENDVYVNGEVDRRRGRKLYAGDLINIPGCGRFNLVEPQSEE</sequence>
<evidence type="ECO:0000313" key="1">
    <source>
        <dbReference type="EMBL" id="AMX00634.1"/>
    </source>
</evidence>
<dbReference type="InterPro" id="IPR036986">
    <property type="entry name" value="S4_RNA-bd_sf"/>
</dbReference>
<accession>A0A143HFY5</accession>
<dbReference type="RefSeq" id="WP_066791207.1">
    <property type="nucleotide sequence ID" value="NZ_BJVD01000010.1"/>
</dbReference>
<dbReference type="NCBIfam" id="TIGR02988">
    <property type="entry name" value="YaaA_near_RecF"/>
    <property type="match status" value="1"/>
</dbReference>
<reference evidence="1 2" key="1">
    <citation type="journal article" date="2016" name="Genome Announc.">
        <title>Whole-Genome Sequence of Rummeliibacillus stabekisii Strain PP9 Isolated from Antarctic Soil.</title>
        <authorList>
            <person name="da Mota F.F."/>
            <person name="Vollu R.E."/>
            <person name="Jurelevicius D."/>
            <person name="Seldin L."/>
        </authorList>
    </citation>
    <scope>NUCLEOTIDE SEQUENCE [LARGE SCALE GENOMIC DNA]</scope>
    <source>
        <strain evidence="1 2">PP9</strain>
    </source>
</reference>
<dbReference type="OrthoDB" id="9811532at2"/>
<name>A0A143HFY5_9BACL</name>
<dbReference type="GO" id="GO:0003723">
    <property type="term" value="F:RNA binding"/>
    <property type="evidence" value="ECO:0007669"/>
    <property type="project" value="InterPro"/>
</dbReference>
<keyword evidence="2" id="KW-1185">Reference proteome</keyword>
<dbReference type="EMBL" id="CP014806">
    <property type="protein sequence ID" value="AMX00634.1"/>
    <property type="molecule type" value="Genomic_DNA"/>
</dbReference>
<dbReference type="Pfam" id="PF13275">
    <property type="entry name" value="S4_2"/>
    <property type="match status" value="1"/>
</dbReference>
<gene>
    <name evidence="1" type="ORF">ATY39_15135</name>
</gene>
<reference evidence="2" key="2">
    <citation type="submission" date="2016-03" db="EMBL/GenBank/DDBJ databases">
        <authorList>
            <person name="Ploux O."/>
        </authorList>
    </citation>
    <scope>NUCLEOTIDE SEQUENCE [LARGE SCALE GENOMIC DNA]</scope>
    <source>
        <strain evidence="2">PP9</strain>
    </source>
</reference>
<evidence type="ECO:0000313" key="2">
    <source>
        <dbReference type="Proteomes" id="UP000076021"/>
    </source>
</evidence>
<organism evidence="1 2">
    <name type="scientific">Rummeliibacillus stabekisii</name>
    <dbReference type="NCBI Taxonomy" id="241244"/>
    <lineage>
        <taxon>Bacteria</taxon>
        <taxon>Bacillati</taxon>
        <taxon>Bacillota</taxon>
        <taxon>Bacilli</taxon>
        <taxon>Bacillales</taxon>
        <taxon>Caryophanaceae</taxon>
        <taxon>Rummeliibacillus</taxon>
    </lineage>
</organism>